<dbReference type="OrthoDB" id="9811402at2"/>
<dbReference type="EMBL" id="LILB01000008">
    <property type="protein sequence ID" value="KOO47897.1"/>
    <property type="molecule type" value="Genomic_DNA"/>
</dbReference>
<dbReference type="AlphaFoldDB" id="A0A0M0LAJ4"/>
<dbReference type="SUPFAM" id="SSF158622">
    <property type="entry name" value="YheA/YmcA-like"/>
    <property type="match status" value="1"/>
</dbReference>
<proteinExistence type="inferred from homology"/>
<dbReference type="RefSeq" id="WP_053418772.1">
    <property type="nucleotide sequence ID" value="NZ_JBCMHV010000017.1"/>
</dbReference>
<dbReference type="InterPro" id="IPR023378">
    <property type="entry name" value="YheA/YmcA-like_dom_sf"/>
</dbReference>
<evidence type="ECO:0000313" key="2">
    <source>
        <dbReference type="EMBL" id="KOO47897.1"/>
    </source>
</evidence>
<comment type="similarity">
    <text evidence="1">Belongs to the UPF0342 family.</text>
</comment>
<protein>
    <recommendedName>
        <fullName evidence="1">UPF0342 protein AMD00_19905</fullName>
    </recommendedName>
</protein>
<dbReference type="Proteomes" id="UP000036867">
    <property type="component" value="Unassembled WGS sequence"/>
</dbReference>
<dbReference type="GeneID" id="301138364"/>
<gene>
    <name evidence="2" type="ORF">AMD00_19905</name>
</gene>
<name>A0A0M0LAJ4_9BACL</name>
<accession>A0A0M0LAJ4</accession>
<dbReference type="Gene3D" id="1.20.1500.10">
    <property type="entry name" value="YheA/YmcA-like"/>
    <property type="match status" value="1"/>
</dbReference>
<keyword evidence="3" id="KW-1185">Reference proteome</keyword>
<dbReference type="HAMAP" id="MF_01526">
    <property type="entry name" value="UPF0342"/>
    <property type="match status" value="1"/>
</dbReference>
<organism evidence="2 3">
    <name type="scientific">Viridibacillus arvi</name>
    <dbReference type="NCBI Taxonomy" id="263475"/>
    <lineage>
        <taxon>Bacteria</taxon>
        <taxon>Bacillati</taxon>
        <taxon>Bacillota</taxon>
        <taxon>Bacilli</taxon>
        <taxon>Bacillales</taxon>
        <taxon>Caryophanaceae</taxon>
        <taxon>Viridibacillus</taxon>
    </lineage>
</organism>
<dbReference type="Pfam" id="PF06133">
    <property type="entry name" value="Com_YlbF"/>
    <property type="match status" value="1"/>
</dbReference>
<evidence type="ECO:0000313" key="3">
    <source>
        <dbReference type="Proteomes" id="UP000036867"/>
    </source>
</evidence>
<sequence>MINIYNDINKLEATFRQTAEFEALKAAVEEVKNDSEALTLFQNFRKVQLNLQEKQAKGEQIQEDELTYAGKTAQLAQQNSKIEKMLQSEMALSGLIEEVNRTLIKPIQELYAEI</sequence>
<dbReference type="PATRIC" id="fig|263475.3.peg.2834"/>
<dbReference type="STRING" id="263475.AMD00_19905"/>
<dbReference type="InterPro" id="IPR010368">
    <property type="entry name" value="Com_YlbF"/>
</dbReference>
<comment type="caution">
    <text evidence="2">The sequence shown here is derived from an EMBL/GenBank/DDBJ whole genome shotgun (WGS) entry which is preliminary data.</text>
</comment>
<reference evidence="3" key="1">
    <citation type="submission" date="2015-08" db="EMBL/GenBank/DDBJ databases">
        <title>Fjat-10028 dsm 16317.</title>
        <authorList>
            <person name="Liu B."/>
            <person name="Wang J."/>
            <person name="Zhu Y."/>
            <person name="Liu G."/>
            <person name="Chen Q."/>
            <person name="Chen Z."/>
            <person name="Lan J."/>
            <person name="Che J."/>
            <person name="Ge C."/>
            <person name="Shi H."/>
            <person name="Pan Z."/>
            <person name="Liu X."/>
        </authorList>
    </citation>
    <scope>NUCLEOTIDE SEQUENCE [LARGE SCALE GENOMIC DNA]</scope>
    <source>
        <strain evidence="3">DSM 16317</strain>
    </source>
</reference>
<evidence type="ECO:0000256" key="1">
    <source>
        <dbReference type="HAMAP-Rule" id="MF_01526"/>
    </source>
</evidence>